<dbReference type="GO" id="GO:0003723">
    <property type="term" value="F:RNA binding"/>
    <property type="evidence" value="ECO:0007669"/>
    <property type="project" value="UniProtKB-UniRule"/>
</dbReference>
<dbReference type="SMART" id="SM00650">
    <property type="entry name" value="rADc"/>
    <property type="match status" value="1"/>
</dbReference>
<dbReference type="PATRIC" id="fig|1618642.3.peg.456"/>
<comment type="caution">
    <text evidence="10">The sequence shown here is derived from an EMBL/GenBank/DDBJ whole genome shotgun (WGS) entry which is preliminary data.</text>
</comment>
<dbReference type="Gene3D" id="1.10.8.100">
    <property type="entry name" value="Ribosomal RNA adenine dimethylase-like, domain 2"/>
    <property type="match status" value="1"/>
</dbReference>
<feature type="binding site" evidence="7 8">
    <location>
        <position position="25"/>
    </location>
    <ligand>
        <name>S-adenosyl-L-methionine</name>
        <dbReference type="ChEBI" id="CHEBI:59789"/>
    </ligand>
</feature>
<dbReference type="HAMAP" id="MF_00607">
    <property type="entry name" value="16SrRNA_methyltr_A"/>
    <property type="match status" value="1"/>
</dbReference>
<evidence type="ECO:0000256" key="6">
    <source>
        <dbReference type="ARBA" id="ARBA00022884"/>
    </source>
</evidence>
<comment type="similarity">
    <text evidence="7">Belongs to the class I-like SAM-binding methyltransferase superfamily. rRNA adenine N(6)-methyltransferase family. RsmA subfamily.</text>
</comment>
<feature type="binding site" evidence="7 8">
    <location>
        <position position="116"/>
    </location>
    <ligand>
        <name>S-adenosyl-L-methionine</name>
        <dbReference type="ChEBI" id="CHEBI:59789"/>
    </ligand>
</feature>
<dbReference type="NCBIfam" id="TIGR00755">
    <property type="entry name" value="ksgA"/>
    <property type="match status" value="1"/>
</dbReference>
<feature type="binding site" evidence="7 8">
    <location>
        <position position="27"/>
    </location>
    <ligand>
        <name>S-adenosyl-L-methionine</name>
        <dbReference type="ChEBI" id="CHEBI:59789"/>
    </ligand>
</feature>
<dbReference type="InterPro" id="IPR020598">
    <property type="entry name" value="rRNA_Ade_methylase_Trfase_N"/>
</dbReference>
<feature type="binding site" evidence="7 8">
    <location>
        <position position="52"/>
    </location>
    <ligand>
        <name>S-adenosyl-L-methionine</name>
        <dbReference type="ChEBI" id="CHEBI:59789"/>
    </ligand>
</feature>
<reference evidence="10 11" key="1">
    <citation type="journal article" date="2015" name="Nature">
        <title>rRNA introns, odd ribosomes, and small enigmatic genomes across a large radiation of phyla.</title>
        <authorList>
            <person name="Brown C.T."/>
            <person name="Hug L.A."/>
            <person name="Thomas B.C."/>
            <person name="Sharon I."/>
            <person name="Castelle C.J."/>
            <person name="Singh A."/>
            <person name="Wilkins M.J."/>
            <person name="Williams K.H."/>
            <person name="Banfield J.F."/>
        </authorList>
    </citation>
    <scope>NUCLEOTIDE SEQUENCE [LARGE SCALE GENOMIC DNA]</scope>
</reference>
<keyword evidence="5 7" id="KW-0949">S-adenosyl-L-methionine</keyword>
<dbReference type="EMBL" id="LBXO01000020">
    <property type="protein sequence ID" value="KKR32871.1"/>
    <property type="molecule type" value="Genomic_DNA"/>
</dbReference>
<evidence type="ECO:0000256" key="3">
    <source>
        <dbReference type="ARBA" id="ARBA00022603"/>
    </source>
</evidence>
<dbReference type="InterPro" id="IPR001737">
    <property type="entry name" value="KsgA/Erm"/>
</dbReference>
<proteinExistence type="inferred from homology"/>
<dbReference type="Gene3D" id="3.40.50.150">
    <property type="entry name" value="Vaccinia Virus protein VP39"/>
    <property type="match status" value="1"/>
</dbReference>
<dbReference type="PANTHER" id="PTHR11727:SF7">
    <property type="entry name" value="DIMETHYLADENOSINE TRANSFERASE-RELATED"/>
    <property type="match status" value="1"/>
</dbReference>
<evidence type="ECO:0000313" key="11">
    <source>
        <dbReference type="Proteomes" id="UP000034137"/>
    </source>
</evidence>
<comment type="function">
    <text evidence="7">Specifically dimethylates two adjacent adenosines (A1518 and A1519) in the loop of a conserved hairpin near the 3'-end of 16S rRNA in the 30S particle. May play a critical role in biogenesis of 30S subunits.</text>
</comment>
<dbReference type="InterPro" id="IPR011530">
    <property type="entry name" value="rRNA_adenine_dimethylase"/>
</dbReference>
<dbReference type="Pfam" id="PF00398">
    <property type="entry name" value="RrnaAD"/>
    <property type="match status" value="1"/>
</dbReference>
<dbReference type="Proteomes" id="UP000034137">
    <property type="component" value="Unassembled WGS sequence"/>
</dbReference>
<dbReference type="InterPro" id="IPR020596">
    <property type="entry name" value="rRNA_Ade_Mease_Trfase_CS"/>
</dbReference>
<comment type="catalytic activity">
    <reaction evidence="7">
        <text>adenosine(1518)/adenosine(1519) in 16S rRNA + 4 S-adenosyl-L-methionine = N(6)-dimethyladenosine(1518)/N(6)-dimethyladenosine(1519) in 16S rRNA + 4 S-adenosyl-L-homocysteine + 4 H(+)</text>
        <dbReference type="Rhea" id="RHEA:19609"/>
        <dbReference type="Rhea" id="RHEA-COMP:10232"/>
        <dbReference type="Rhea" id="RHEA-COMP:10233"/>
        <dbReference type="ChEBI" id="CHEBI:15378"/>
        <dbReference type="ChEBI" id="CHEBI:57856"/>
        <dbReference type="ChEBI" id="CHEBI:59789"/>
        <dbReference type="ChEBI" id="CHEBI:74411"/>
        <dbReference type="ChEBI" id="CHEBI:74493"/>
        <dbReference type="EC" id="2.1.1.182"/>
    </reaction>
</comment>
<protein>
    <recommendedName>
        <fullName evidence="7">Ribosomal RNA small subunit methyltransferase A</fullName>
        <ecNumber evidence="7">2.1.1.182</ecNumber>
    </recommendedName>
    <alternativeName>
        <fullName evidence="7">16S rRNA (adenine(1518)-N(6)/adenine(1519)-N(6))-dimethyltransferase</fullName>
    </alternativeName>
    <alternativeName>
        <fullName evidence="7">16S rRNA dimethyladenosine transferase</fullName>
    </alternativeName>
    <alternativeName>
        <fullName evidence="7">16S rRNA dimethylase</fullName>
    </alternativeName>
    <alternativeName>
        <fullName evidence="7">S-adenosylmethionine-6-N', N'-adenosyl(rRNA) dimethyltransferase</fullName>
    </alternativeName>
</protein>
<evidence type="ECO:0000259" key="9">
    <source>
        <dbReference type="SMART" id="SM00650"/>
    </source>
</evidence>
<evidence type="ECO:0000256" key="8">
    <source>
        <dbReference type="PROSITE-ProRule" id="PRU01026"/>
    </source>
</evidence>
<evidence type="ECO:0000256" key="4">
    <source>
        <dbReference type="ARBA" id="ARBA00022679"/>
    </source>
</evidence>
<dbReference type="CDD" id="cd02440">
    <property type="entry name" value="AdoMet_MTases"/>
    <property type="match status" value="1"/>
</dbReference>
<dbReference type="AlphaFoldDB" id="A0A0G0Q696"/>
<dbReference type="EC" id="2.1.1.182" evidence="7"/>
<evidence type="ECO:0000256" key="5">
    <source>
        <dbReference type="ARBA" id="ARBA00022691"/>
    </source>
</evidence>
<keyword evidence="3 7" id="KW-0489">Methyltransferase</keyword>
<dbReference type="PANTHER" id="PTHR11727">
    <property type="entry name" value="DIMETHYLADENOSINE TRANSFERASE"/>
    <property type="match status" value="1"/>
</dbReference>
<dbReference type="PROSITE" id="PS51689">
    <property type="entry name" value="SAM_RNA_A_N6_MT"/>
    <property type="match status" value="1"/>
</dbReference>
<feature type="binding site" evidence="7 8">
    <location>
        <position position="73"/>
    </location>
    <ligand>
        <name>S-adenosyl-L-methionine</name>
        <dbReference type="ChEBI" id="CHEBI:59789"/>
    </ligand>
</feature>
<keyword evidence="2 7" id="KW-0698">rRNA processing</keyword>
<evidence type="ECO:0000313" key="10">
    <source>
        <dbReference type="EMBL" id="KKR32871.1"/>
    </source>
</evidence>
<comment type="subcellular location">
    <subcellularLocation>
        <location evidence="7">Cytoplasm</location>
    </subcellularLocation>
</comment>
<gene>
    <name evidence="7" type="primary">rsmA</name>
    <name evidence="7" type="synonym">ksgA</name>
    <name evidence="10" type="ORF">UT64_C0020G0006</name>
</gene>
<organism evidence="10 11">
    <name type="scientific">Candidatus Falkowbacteria bacterium GW2011_GWF2_39_8</name>
    <dbReference type="NCBI Taxonomy" id="1618642"/>
    <lineage>
        <taxon>Bacteria</taxon>
        <taxon>Candidatus Falkowiibacteriota</taxon>
    </lineage>
</organism>
<accession>A0A0G0Q696</accession>
<dbReference type="SUPFAM" id="SSF53335">
    <property type="entry name" value="S-adenosyl-L-methionine-dependent methyltransferases"/>
    <property type="match status" value="1"/>
</dbReference>
<name>A0A0G0Q696_9BACT</name>
<dbReference type="PROSITE" id="PS01131">
    <property type="entry name" value="RRNA_A_DIMETH"/>
    <property type="match status" value="1"/>
</dbReference>
<dbReference type="GO" id="GO:0052908">
    <property type="term" value="F:16S rRNA (adenine(1518)-N(6)/adenine(1519)-N(6))-dimethyltransferase activity"/>
    <property type="evidence" value="ECO:0007669"/>
    <property type="project" value="UniProtKB-EC"/>
</dbReference>
<dbReference type="InterPro" id="IPR029063">
    <property type="entry name" value="SAM-dependent_MTases_sf"/>
</dbReference>
<dbReference type="InterPro" id="IPR023165">
    <property type="entry name" value="rRNA_Ade_diMease-like_C"/>
</dbReference>
<evidence type="ECO:0000256" key="7">
    <source>
        <dbReference type="HAMAP-Rule" id="MF_00607"/>
    </source>
</evidence>
<sequence length="278" mass="31410">MNLLDQTKKICKLYDIQPARSKGQNFLIREEVYDKIVEAAEIKKDEIVLEVGPGLGFLTAKLAKQAKKVIAVELDDKIAETLKTALLLQKAENIEVINKNVLDIQVLASGYKIVANLPYNITSVFLRKFLSTEHRPELMVLMLQKEVAERIAAKPGQMSLLAVSVQFYAEAEIIQNVPADNFWPAPKVDSAVIRIRIKSPQPPLLKGAFKEKDFFRLVKFGFGAKRKMLKNNLAGGYHISQTEAAERIKKAGFDEKIRAQELSVVDWVRLLDNFNNFK</sequence>
<keyword evidence="1 7" id="KW-0963">Cytoplasm</keyword>
<feature type="domain" description="Ribosomal RNA adenine methylase transferase N-terminal" evidence="9">
    <location>
        <begin position="32"/>
        <end position="199"/>
    </location>
</feature>
<keyword evidence="4 7" id="KW-0808">Transferase</keyword>
<comment type="caution">
    <text evidence="7 8">Lacks conserved residue(s) required for the propagation of feature annotation.</text>
</comment>
<evidence type="ECO:0000256" key="2">
    <source>
        <dbReference type="ARBA" id="ARBA00022552"/>
    </source>
</evidence>
<dbReference type="GO" id="GO:0005829">
    <property type="term" value="C:cytosol"/>
    <property type="evidence" value="ECO:0007669"/>
    <property type="project" value="TreeGrafter"/>
</dbReference>
<keyword evidence="6 7" id="KW-0694">RNA-binding</keyword>
<evidence type="ECO:0000256" key="1">
    <source>
        <dbReference type="ARBA" id="ARBA00022490"/>
    </source>
</evidence>